<accession>A0A136LVS4</accession>
<feature type="region of interest" description="Disordered" evidence="1">
    <location>
        <begin position="64"/>
        <end position="95"/>
    </location>
</feature>
<dbReference type="GO" id="GO:0015031">
    <property type="term" value="P:protein transport"/>
    <property type="evidence" value="ECO:0007669"/>
    <property type="project" value="InterPro"/>
</dbReference>
<feature type="compositionally biased region" description="Basic and acidic residues" evidence="1">
    <location>
        <begin position="70"/>
        <end position="95"/>
    </location>
</feature>
<dbReference type="SUPFAM" id="SSF109998">
    <property type="entry name" value="Triger factor/SurA peptide-binding domain-like"/>
    <property type="match status" value="1"/>
</dbReference>
<sequence length="95" mass="11035">MSQELLFVKIAQEHDLKVTSAEVEAEIAGILDPKLKKEYDNDRGRRYISAVILQQKAAMWLREQVPGMKPEAHDHSHDHDHDHDHNHDHDHTDSK</sequence>
<organism evidence="2 3">
    <name type="scientific">candidate division WS6 bacterium OLB20</name>
    <dbReference type="NCBI Taxonomy" id="1617426"/>
    <lineage>
        <taxon>Bacteria</taxon>
        <taxon>Candidatus Dojkabacteria</taxon>
    </lineage>
</organism>
<dbReference type="Gene3D" id="1.10.3120.10">
    <property type="entry name" value="Trigger factor, C-terminal domain"/>
    <property type="match status" value="1"/>
</dbReference>
<proteinExistence type="predicted"/>
<name>A0A136LVS4_9BACT</name>
<evidence type="ECO:0000313" key="2">
    <source>
        <dbReference type="EMBL" id="KXK25707.1"/>
    </source>
</evidence>
<dbReference type="GO" id="GO:0006457">
    <property type="term" value="P:protein folding"/>
    <property type="evidence" value="ECO:0007669"/>
    <property type="project" value="InterPro"/>
</dbReference>
<evidence type="ECO:0000256" key="1">
    <source>
        <dbReference type="SAM" id="MobiDB-lite"/>
    </source>
</evidence>
<evidence type="ECO:0008006" key="4">
    <source>
        <dbReference type="Google" id="ProtNLM"/>
    </source>
</evidence>
<dbReference type="EMBL" id="JYNZ01000007">
    <property type="protein sequence ID" value="KXK25707.1"/>
    <property type="molecule type" value="Genomic_DNA"/>
</dbReference>
<evidence type="ECO:0000313" key="3">
    <source>
        <dbReference type="Proteomes" id="UP000070457"/>
    </source>
</evidence>
<dbReference type="InterPro" id="IPR037041">
    <property type="entry name" value="Trigger_fac_C_sf"/>
</dbReference>
<dbReference type="Proteomes" id="UP000070457">
    <property type="component" value="Unassembled WGS sequence"/>
</dbReference>
<reference evidence="2 3" key="1">
    <citation type="submission" date="2015-02" db="EMBL/GenBank/DDBJ databases">
        <title>Improved understanding of the partial-nitritation anammox process through 23 genomes representing the majority of the microbial community.</title>
        <authorList>
            <person name="Speth D.R."/>
            <person name="In T Zandt M."/>
            <person name="Guerrero Cruz S."/>
            <person name="Jetten M.S."/>
            <person name="Dutilh B.E."/>
        </authorList>
    </citation>
    <scope>NUCLEOTIDE SEQUENCE [LARGE SCALE GENOMIC DNA]</scope>
    <source>
        <strain evidence="2">OLB20</strain>
    </source>
</reference>
<comment type="caution">
    <text evidence="2">The sequence shown here is derived from an EMBL/GenBank/DDBJ whole genome shotgun (WGS) entry which is preliminary data.</text>
</comment>
<protein>
    <recommendedName>
        <fullName evidence="4">Trigger factor</fullName>
    </recommendedName>
</protein>
<gene>
    <name evidence="2" type="ORF">TR69_WS6001001510</name>
</gene>
<dbReference type="AlphaFoldDB" id="A0A136LVS4"/>
<dbReference type="STRING" id="1617426.TR69_WS6001001510"/>
<dbReference type="InterPro" id="IPR027304">
    <property type="entry name" value="Trigger_fact/SurA_dom_sf"/>
</dbReference>